<dbReference type="Proteomes" id="UP000637632">
    <property type="component" value="Unassembled WGS sequence"/>
</dbReference>
<evidence type="ECO:0000256" key="3">
    <source>
        <dbReference type="SAM" id="MobiDB-lite"/>
    </source>
</evidence>
<comment type="caution">
    <text evidence="6">The sequence shown here is derived from an EMBL/GenBank/DDBJ whole genome shotgun (WGS) entry which is preliminary data.</text>
</comment>
<name>A0ABR6XJT1_9BURK</name>
<feature type="domain" description="Glycine zipper 2TM" evidence="5">
    <location>
        <begin position="119"/>
        <end position="160"/>
    </location>
</feature>
<evidence type="ECO:0000313" key="6">
    <source>
        <dbReference type="EMBL" id="MBC3813152.1"/>
    </source>
</evidence>
<dbReference type="InterPro" id="IPR051407">
    <property type="entry name" value="Bact_OM_lipoprot/Surf_antigen"/>
</dbReference>
<comment type="subcellular location">
    <subcellularLocation>
        <location evidence="1">Membrane</location>
    </subcellularLocation>
</comment>
<evidence type="ECO:0000256" key="2">
    <source>
        <dbReference type="ARBA" id="ARBA00023136"/>
    </source>
</evidence>
<keyword evidence="7" id="KW-1185">Reference proteome</keyword>
<dbReference type="PANTHER" id="PTHR35603:SF2">
    <property type="entry name" value="OUTER MEMBRANE LIPOPROTEIN"/>
    <property type="match status" value="1"/>
</dbReference>
<dbReference type="EMBL" id="JACOFT010000007">
    <property type="protein sequence ID" value="MBC3813152.1"/>
    <property type="molecule type" value="Genomic_DNA"/>
</dbReference>
<dbReference type="PANTHER" id="PTHR35603">
    <property type="match status" value="1"/>
</dbReference>
<reference evidence="6 7" key="1">
    <citation type="submission" date="2020-08" db="EMBL/GenBank/DDBJ databases">
        <title>Novel species isolated from subtropical streams in China.</title>
        <authorList>
            <person name="Lu H."/>
        </authorList>
    </citation>
    <scope>NUCLEOTIDE SEQUENCE [LARGE SCALE GENOMIC DNA]</scope>
    <source>
        <strain evidence="6 7">CCTCC AB 2015119</strain>
    </source>
</reference>
<organism evidence="6 7">
    <name type="scientific">Undibacterium aquatile</name>
    <dbReference type="NCBI Taxonomy" id="1537398"/>
    <lineage>
        <taxon>Bacteria</taxon>
        <taxon>Pseudomonadati</taxon>
        <taxon>Pseudomonadota</taxon>
        <taxon>Betaproteobacteria</taxon>
        <taxon>Burkholderiales</taxon>
        <taxon>Oxalobacteraceae</taxon>
        <taxon>Undibacterium</taxon>
    </lineage>
</organism>
<dbReference type="Pfam" id="PF05433">
    <property type="entry name" value="Rick_17kDa_Anti"/>
    <property type="match status" value="1"/>
</dbReference>
<accession>A0ABR6XJT1</accession>
<feature type="region of interest" description="Disordered" evidence="3">
    <location>
        <begin position="186"/>
        <end position="207"/>
    </location>
</feature>
<feature type="signal peptide" evidence="4">
    <location>
        <begin position="1"/>
        <end position="20"/>
    </location>
</feature>
<dbReference type="RefSeq" id="WP_186885917.1">
    <property type="nucleotide sequence ID" value="NZ_JACOFT010000007.1"/>
</dbReference>
<evidence type="ECO:0000256" key="1">
    <source>
        <dbReference type="ARBA" id="ARBA00004370"/>
    </source>
</evidence>
<proteinExistence type="predicted"/>
<evidence type="ECO:0000256" key="4">
    <source>
        <dbReference type="SAM" id="SignalP"/>
    </source>
</evidence>
<sequence length="207" mass="21572">MKKSLIATAVLLAAVSGAYAQNSSSGKQQYAEASRQAAARYADDKKLCAEETSSSARMQCLRDAKAVYNGALDSAKKASSYNNTYSNGQNNNRNQQVCADCGRVTAVNVSEREGEGGALGVIAGGVAGALLGNQVGGGTGRDLATIAGAAGGAMAGHKIEQKVKSSKIWTVTVQYDNGSKQNYQFENDPGYQYGDQVRASGNSIVRR</sequence>
<dbReference type="InterPro" id="IPR008816">
    <property type="entry name" value="Gly_zipper_2TM_dom"/>
</dbReference>
<gene>
    <name evidence="6" type="ORF">H8K26_17050</name>
</gene>
<feature type="chain" id="PRO_5046107702" evidence="4">
    <location>
        <begin position="21"/>
        <end position="207"/>
    </location>
</feature>
<protein>
    <submittedName>
        <fullName evidence="6">Glycine zipper 2TM domain-containing protein</fullName>
    </submittedName>
</protein>
<keyword evidence="4" id="KW-0732">Signal</keyword>
<keyword evidence="2" id="KW-0472">Membrane</keyword>
<evidence type="ECO:0000259" key="5">
    <source>
        <dbReference type="Pfam" id="PF05433"/>
    </source>
</evidence>
<evidence type="ECO:0000313" key="7">
    <source>
        <dbReference type="Proteomes" id="UP000637632"/>
    </source>
</evidence>